<dbReference type="EMBL" id="JBHRXJ010000007">
    <property type="protein sequence ID" value="MFC3528797.1"/>
    <property type="molecule type" value="Genomic_DNA"/>
</dbReference>
<evidence type="ECO:0000256" key="1">
    <source>
        <dbReference type="ARBA" id="ARBA00004651"/>
    </source>
</evidence>
<gene>
    <name evidence="9" type="ORF">ACFOMH_11465</name>
</gene>
<feature type="transmembrane region" description="Helical" evidence="8">
    <location>
        <begin position="290"/>
        <end position="310"/>
    </location>
</feature>
<protein>
    <submittedName>
        <fullName evidence="9">AEC family transporter</fullName>
    </submittedName>
</protein>
<dbReference type="InterPro" id="IPR038770">
    <property type="entry name" value="Na+/solute_symporter_sf"/>
</dbReference>
<reference evidence="10" key="1">
    <citation type="journal article" date="2019" name="Int. J. Syst. Evol. Microbiol.">
        <title>The Global Catalogue of Microorganisms (GCM) 10K type strain sequencing project: providing services to taxonomists for standard genome sequencing and annotation.</title>
        <authorList>
            <consortium name="The Broad Institute Genomics Platform"/>
            <consortium name="The Broad Institute Genome Sequencing Center for Infectious Disease"/>
            <person name="Wu L."/>
            <person name="Ma J."/>
        </authorList>
    </citation>
    <scope>NUCLEOTIDE SEQUENCE [LARGE SCALE GENOMIC DNA]</scope>
    <source>
        <strain evidence="10">KCTC 42899</strain>
    </source>
</reference>
<comment type="caution">
    <text evidence="9">The sequence shown here is derived from an EMBL/GenBank/DDBJ whole genome shotgun (WGS) entry which is preliminary data.</text>
</comment>
<evidence type="ECO:0000256" key="7">
    <source>
        <dbReference type="ARBA" id="ARBA00023136"/>
    </source>
</evidence>
<sequence length="314" mass="33512">MSALFDVILPVFLVVGFGYLVCWRGMLSEVAVDGVMRFAQNFAVPVLLFSAMAKLDLGANFNPLLLISFYAGAFLSFGLGLSAAYYWLKRPLEDSIAIGFVCLFSNSLLLGIPITERAYGPDALEGNFTIIAIHSPMLYTFGITLMEFARARGQNLSVGRVALRALSGVLHTPLVIGILSGLTMNLLIQAGLVMPEGFWGAVDMMARAALPSALFGLGGVLYRYRPEGEMRAILICCAASLIVHPAVAFGLAKLFGLSVAEIRSSVVTASMAPGVNAYLFAALYGVAKRVAASAVLLATALSILTIWFWLSVLP</sequence>
<feature type="transmembrane region" description="Helical" evidence="8">
    <location>
        <begin position="95"/>
        <end position="114"/>
    </location>
</feature>
<evidence type="ECO:0000256" key="4">
    <source>
        <dbReference type="ARBA" id="ARBA00022475"/>
    </source>
</evidence>
<dbReference type="Gene3D" id="1.20.1530.20">
    <property type="match status" value="1"/>
</dbReference>
<evidence type="ECO:0000256" key="2">
    <source>
        <dbReference type="ARBA" id="ARBA00010145"/>
    </source>
</evidence>
<feature type="transmembrane region" description="Helical" evidence="8">
    <location>
        <begin position="234"/>
        <end position="256"/>
    </location>
</feature>
<feature type="transmembrane region" description="Helical" evidence="8">
    <location>
        <begin position="161"/>
        <end position="184"/>
    </location>
</feature>
<feature type="transmembrane region" description="Helical" evidence="8">
    <location>
        <begin position="126"/>
        <end position="149"/>
    </location>
</feature>
<comment type="similarity">
    <text evidence="2">Belongs to the auxin efflux carrier (TC 2.A.69) family.</text>
</comment>
<feature type="transmembrane region" description="Helical" evidence="8">
    <location>
        <begin position="204"/>
        <end position="222"/>
    </location>
</feature>
<proteinExistence type="inferred from homology"/>
<dbReference type="RefSeq" id="WP_374423071.1">
    <property type="nucleotide sequence ID" value="NZ_JBHRXJ010000007.1"/>
</dbReference>
<evidence type="ECO:0000256" key="5">
    <source>
        <dbReference type="ARBA" id="ARBA00022692"/>
    </source>
</evidence>
<keyword evidence="4" id="KW-1003">Cell membrane</keyword>
<keyword evidence="5 8" id="KW-0812">Transmembrane</keyword>
<dbReference type="InterPro" id="IPR004776">
    <property type="entry name" value="Mem_transp_PIN-like"/>
</dbReference>
<dbReference type="Pfam" id="PF03547">
    <property type="entry name" value="Mem_trans"/>
    <property type="match status" value="1"/>
</dbReference>
<dbReference type="Proteomes" id="UP001595721">
    <property type="component" value="Unassembled WGS sequence"/>
</dbReference>
<feature type="transmembrane region" description="Helical" evidence="8">
    <location>
        <begin position="7"/>
        <end position="26"/>
    </location>
</feature>
<dbReference type="PANTHER" id="PTHR36838:SF3">
    <property type="entry name" value="TRANSPORTER AUXIN EFFLUX CARRIER EC FAMILY"/>
    <property type="match status" value="1"/>
</dbReference>
<evidence type="ECO:0000313" key="9">
    <source>
        <dbReference type="EMBL" id="MFC3528797.1"/>
    </source>
</evidence>
<keyword evidence="10" id="KW-1185">Reference proteome</keyword>
<keyword evidence="3" id="KW-0813">Transport</keyword>
<keyword evidence="7 8" id="KW-0472">Membrane</keyword>
<comment type="subcellular location">
    <subcellularLocation>
        <location evidence="1">Cell membrane</location>
        <topology evidence="1">Multi-pass membrane protein</topology>
    </subcellularLocation>
</comment>
<evidence type="ECO:0000256" key="3">
    <source>
        <dbReference type="ARBA" id="ARBA00022448"/>
    </source>
</evidence>
<keyword evidence="6 8" id="KW-1133">Transmembrane helix</keyword>
<evidence type="ECO:0000313" key="10">
    <source>
        <dbReference type="Proteomes" id="UP001595721"/>
    </source>
</evidence>
<organism evidence="9 10">
    <name type="scientific">Paracoccus mangrovi</name>
    <dbReference type="NCBI Taxonomy" id="1715645"/>
    <lineage>
        <taxon>Bacteria</taxon>
        <taxon>Pseudomonadati</taxon>
        <taxon>Pseudomonadota</taxon>
        <taxon>Alphaproteobacteria</taxon>
        <taxon>Rhodobacterales</taxon>
        <taxon>Paracoccaceae</taxon>
        <taxon>Paracoccus</taxon>
    </lineage>
</organism>
<accession>A0ABV7R6M0</accession>
<name>A0ABV7R6M0_9RHOB</name>
<feature type="transmembrane region" description="Helical" evidence="8">
    <location>
        <begin position="262"/>
        <end position="283"/>
    </location>
</feature>
<feature type="transmembrane region" description="Helical" evidence="8">
    <location>
        <begin position="67"/>
        <end position="88"/>
    </location>
</feature>
<evidence type="ECO:0000256" key="8">
    <source>
        <dbReference type="SAM" id="Phobius"/>
    </source>
</evidence>
<dbReference type="PANTHER" id="PTHR36838">
    <property type="entry name" value="AUXIN EFFLUX CARRIER FAMILY PROTEIN"/>
    <property type="match status" value="1"/>
</dbReference>
<evidence type="ECO:0000256" key="6">
    <source>
        <dbReference type="ARBA" id="ARBA00022989"/>
    </source>
</evidence>